<dbReference type="SUPFAM" id="SSF53098">
    <property type="entry name" value="Ribonuclease H-like"/>
    <property type="match status" value="1"/>
</dbReference>
<evidence type="ECO:0000256" key="2">
    <source>
        <dbReference type="ARBA" id="ARBA00022695"/>
    </source>
</evidence>
<dbReference type="FunFam" id="3.10.20.370:FF:000001">
    <property type="entry name" value="Retrovirus-related Pol polyprotein from transposon 17.6-like protein"/>
    <property type="match status" value="1"/>
</dbReference>
<dbReference type="GO" id="GO:0003676">
    <property type="term" value="F:nucleic acid binding"/>
    <property type="evidence" value="ECO:0007669"/>
    <property type="project" value="InterPro"/>
</dbReference>
<keyword evidence="6" id="KW-0511">Multifunctional enzyme</keyword>
<dbReference type="Gene3D" id="3.30.70.270">
    <property type="match status" value="2"/>
</dbReference>
<evidence type="ECO:0000259" key="8">
    <source>
        <dbReference type="PROSITE" id="PS50994"/>
    </source>
</evidence>
<dbReference type="GO" id="GO:0015074">
    <property type="term" value="P:DNA integration"/>
    <property type="evidence" value="ECO:0007669"/>
    <property type="project" value="InterPro"/>
</dbReference>
<dbReference type="Gene3D" id="3.10.10.10">
    <property type="entry name" value="HIV Type 1 Reverse Transcriptase, subunit A, domain 1"/>
    <property type="match status" value="1"/>
</dbReference>
<proteinExistence type="predicted"/>
<sequence length="900" mass="105089">MEENSDVTEKYLINFNEHVEEANFEIKIEHLNHHQKAEIEKLIDKYKSVFAKDKYDVGKVREYEARIDLLVDKYCSKRPYRCTVEDKKEIQEQISKLLDKKLIEESYSPFAAPVTLAFKKEDNKKSRLCIDFRDLNKIVTPQAQPFPLIEDLMIKTRNCKFFSTLDINSAFWSIPLRIEDRKKTAFVTQEGHFQWTCLPFGLKTSPAIFQRILSNILRKYKLTDFAVNYIDDILIFSKSFSDHINHLTQLLEAIKKEGFRLKFTKCTFASDLVKYLGHIIQNNTISPVQDNLISIKGFPVPKTQKNIRQFLGKINFYHEYIPKSAITLDPLHNLLRKNQKFVWSEECQKSFEKIKELLCSQPILEIFDQELPINIYTDASLEGVGAILKQTQPNGKEKPVAYFSKKLNEAQKRKKAIYLECLAIKEAVKYWQYWLMGKSFTVYSDHKPLENMNIKSRTDEELGDLTFYLSQYDFKIKYVPGKENLEADCLSRNPVLRPSENKEEQLKIINLIKLEDIQADQEKNEEVQNKKSKLIKKHKIYFKKVKEKEKIILSEKFSVEFMKNIHRNLCHIGIKQMLKKISPLYTAKNLTKNIKEVCRNCEICIKNKSRGQDKFGLMSHLGPATKPFEIISIDTIGGFGGSRSTKRYLHLLVDHFTRYAYILTSKTQSANDFVKLIKNISETKEIGLLLTDQYPGINSKEFKKFLNGKSIPMVFTAVNAPFSNGLNERLNQTLVNKIRCKINEKEKKIAWTTIAQECVNKYNDTEHSVTGFAPRYLLDGTNVTVLPNELKLKKPERDWLKDRKIALENTIKSHNYNKKLFDKSRKNYEFNVGDTVYVENGNKLNRRKLDELKIGPYEIVEKVSHSIYRINTDHRKSESNLFHITKLIPTPREEEEEDGC</sequence>
<reference evidence="9 10" key="1">
    <citation type="submission" date="2015-04" db="EMBL/GenBank/DDBJ databases">
        <title>Lasius niger genome sequencing.</title>
        <authorList>
            <person name="Konorov E.A."/>
            <person name="Nikitin M.A."/>
            <person name="Kirill M.V."/>
            <person name="Chang P."/>
        </authorList>
    </citation>
    <scope>NUCLEOTIDE SEQUENCE [LARGE SCALE GENOMIC DNA]</scope>
    <source>
        <tissue evidence="9">Whole</tissue>
    </source>
</reference>
<dbReference type="EC" id="2.7.7.49" evidence="1"/>
<keyword evidence="5" id="KW-0695">RNA-directed DNA polymerase</keyword>
<dbReference type="Gene3D" id="1.10.340.70">
    <property type="match status" value="1"/>
</dbReference>
<dbReference type="CDD" id="cd01647">
    <property type="entry name" value="RT_LTR"/>
    <property type="match status" value="1"/>
</dbReference>
<evidence type="ECO:0000256" key="6">
    <source>
        <dbReference type="ARBA" id="ARBA00023268"/>
    </source>
</evidence>
<keyword evidence="4" id="KW-0378">Hydrolase</keyword>
<dbReference type="InterPro" id="IPR041577">
    <property type="entry name" value="RT_RNaseH_2"/>
</dbReference>
<comment type="caution">
    <text evidence="9">The sequence shown here is derived from an EMBL/GenBank/DDBJ whole genome shotgun (WGS) entry which is preliminary data.</text>
</comment>
<dbReference type="GO" id="GO:0042575">
    <property type="term" value="C:DNA polymerase complex"/>
    <property type="evidence" value="ECO:0007669"/>
    <property type="project" value="UniProtKB-ARBA"/>
</dbReference>
<keyword evidence="10" id="KW-1185">Reference proteome</keyword>
<dbReference type="PANTHER" id="PTHR37984">
    <property type="entry name" value="PROTEIN CBG26694"/>
    <property type="match status" value="1"/>
</dbReference>
<dbReference type="InterPro" id="IPR041588">
    <property type="entry name" value="Integrase_H2C2"/>
</dbReference>
<gene>
    <name evidence="9" type="ORF">RF55_14910</name>
</gene>
<dbReference type="Pfam" id="PF00078">
    <property type="entry name" value="RVT_1"/>
    <property type="match status" value="1"/>
</dbReference>
<feature type="domain" description="Reverse transcriptase" evidence="7">
    <location>
        <begin position="98"/>
        <end position="280"/>
    </location>
</feature>
<dbReference type="GO" id="GO:0004519">
    <property type="term" value="F:endonuclease activity"/>
    <property type="evidence" value="ECO:0007669"/>
    <property type="project" value="UniProtKB-KW"/>
</dbReference>
<keyword evidence="2" id="KW-0548">Nucleotidyltransferase</keyword>
<evidence type="ECO:0000256" key="1">
    <source>
        <dbReference type="ARBA" id="ARBA00012493"/>
    </source>
</evidence>
<dbReference type="PANTHER" id="PTHR37984:SF5">
    <property type="entry name" value="PROTEIN NYNRIN-LIKE"/>
    <property type="match status" value="1"/>
</dbReference>
<dbReference type="InterPro" id="IPR043128">
    <property type="entry name" value="Rev_trsase/Diguanyl_cyclase"/>
</dbReference>
<dbReference type="FunFam" id="3.30.70.270:FF:000026">
    <property type="entry name" value="Transposon Ty3-G Gag-Pol polyprotein"/>
    <property type="match status" value="1"/>
</dbReference>
<dbReference type="PROSITE" id="PS50878">
    <property type="entry name" value="RT_POL"/>
    <property type="match status" value="1"/>
</dbReference>
<dbReference type="Gene3D" id="3.30.420.10">
    <property type="entry name" value="Ribonuclease H-like superfamily/Ribonuclease H"/>
    <property type="match status" value="1"/>
</dbReference>
<dbReference type="AlphaFoldDB" id="A0A0J7K739"/>
<dbReference type="SUPFAM" id="SSF56672">
    <property type="entry name" value="DNA/RNA polymerases"/>
    <property type="match status" value="1"/>
</dbReference>
<dbReference type="InterPro" id="IPR050951">
    <property type="entry name" value="Retrovirus_Pol_polyprotein"/>
</dbReference>
<feature type="domain" description="Integrase catalytic" evidence="8">
    <location>
        <begin position="623"/>
        <end position="782"/>
    </location>
</feature>
<dbReference type="PROSITE" id="PS50994">
    <property type="entry name" value="INTEGRASE"/>
    <property type="match status" value="1"/>
</dbReference>
<name>A0A0J7K739_LASNI</name>
<dbReference type="OrthoDB" id="7552215at2759"/>
<organism evidence="9 10">
    <name type="scientific">Lasius niger</name>
    <name type="common">Black garden ant</name>
    <dbReference type="NCBI Taxonomy" id="67767"/>
    <lineage>
        <taxon>Eukaryota</taxon>
        <taxon>Metazoa</taxon>
        <taxon>Ecdysozoa</taxon>
        <taxon>Arthropoda</taxon>
        <taxon>Hexapoda</taxon>
        <taxon>Insecta</taxon>
        <taxon>Pterygota</taxon>
        <taxon>Neoptera</taxon>
        <taxon>Endopterygota</taxon>
        <taxon>Hymenoptera</taxon>
        <taxon>Apocrita</taxon>
        <taxon>Aculeata</taxon>
        <taxon>Formicoidea</taxon>
        <taxon>Formicidae</taxon>
        <taxon>Formicinae</taxon>
        <taxon>Lasius</taxon>
        <taxon>Lasius</taxon>
    </lineage>
</organism>
<keyword evidence="3" id="KW-0540">Nuclease</keyword>
<dbReference type="InterPro" id="IPR001584">
    <property type="entry name" value="Integrase_cat-core"/>
</dbReference>
<dbReference type="CDD" id="cd09274">
    <property type="entry name" value="RNase_HI_RT_Ty3"/>
    <property type="match status" value="1"/>
</dbReference>
<dbReference type="PaxDb" id="67767-A0A0J7K739"/>
<dbReference type="InterPro" id="IPR043502">
    <property type="entry name" value="DNA/RNA_pol_sf"/>
</dbReference>
<evidence type="ECO:0000256" key="5">
    <source>
        <dbReference type="ARBA" id="ARBA00022918"/>
    </source>
</evidence>
<dbReference type="STRING" id="67767.A0A0J7K739"/>
<dbReference type="InterPro" id="IPR000477">
    <property type="entry name" value="RT_dom"/>
</dbReference>
<dbReference type="Pfam" id="PF17921">
    <property type="entry name" value="Integrase_H2C2"/>
    <property type="match status" value="1"/>
</dbReference>
<dbReference type="EMBL" id="LBMM01012506">
    <property type="protein sequence ID" value="KMQ86187.1"/>
    <property type="molecule type" value="Genomic_DNA"/>
</dbReference>
<accession>A0A0J7K739</accession>
<evidence type="ECO:0000259" key="7">
    <source>
        <dbReference type="PROSITE" id="PS50878"/>
    </source>
</evidence>
<protein>
    <recommendedName>
        <fullName evidence="1">RNA-directed DNA polymerase</fullName>
        <ecNumber evidence="1">2.7.7.49</ecNumber>
    </recommendedName>
</protein>
<evidence type="ECO:0000256" key="3">
    <source>
        <dbReference type="ARBA" id="ARBA00022722"/>
    </source>
</evidence>
<dbReference type="Pfam" id="PF17919">
    <property type="entry name" value="RT_RNaseH_2"/>
    <property type="match status" value="1"/>
</dbReference>
<dbReference type="InterPro" id="IPR012337">
    <property type="entry name" value="RNaseH-like_sf"/>
</dbReference>
<evidence type="ECO:0000313" key="9">
    <source>
        <dbReference type="EMBL" id="KMQ86187.1"/>
    </source>
</evidence>
<evidence type="ECO:0000313" key="10">
    <source>
        <dbReference type="Proteomes" id="UP000036403"/>
    </source>
</evidence>
<keyword evidence="4" id="KW-0255">Endonuclease</keyword>
<dbReference type="GO" id="GO:0003964">
    <property type="term" value="F:RNA-directed DNA polymerase activity"/>
    <property type="evidence" value="ECO:0007669"/>
    <property type="project" value="UniProtKB-KW"/>
</dbReference>
<dbReference type="InterPro" id="IPR036397">
    <property type="entry name" value="RNaseH_sf"/>
</dbReference>
<evidence type="ECO:0000256" key="4">
    <source>
        <dbReference type="ARBA" id="ARBA00022759"/>
    </source>
</evidence>
<keyword evidence="2" id="KW-0808">Transferase</keyword>
<dbReference type="Proteomes" id="UP000036403">
    <property type="component" value="Unassembled WGS sequence"/>
</dbReference>